<dbReference type="OrthoDB" id="9775268at2"/>
<dbReference type="PANTHER" id="PTHR23513">
    <property type="entry name" value="INTEGRAL MEMBRANE EFFLUX PROTEIN-RELATED"/>
    <property type="match status" value="1"/>
</dbReference>
<gene>
    <name evidence="9" type="ordered locus">Tter_2679</name>
</gene>
<evidence type="ECO:0000256" key="1">
    <source>
        <dbReference type="ARBA" id="ARBA00004651"/>
    </source>
</evidence>
<keyword evidence="4 7" id="KW-0812">Transmembrane</keyword>
<dbReference type="InterPro" id="IPR020846">
    <property type="entry name" value="MFS_dom"/>
</dbReference>
<keyword evidence="2" id="KW-0813">Transport</keyword>
<evidence type="ECO:0000256" key="7">
    <source>
        <dbReference type="SAM" id="Phobius"/>
    </source>
</evidence>
<feature type="transmembrane region" description="Helical" evidence="7">
    <location>
        <begin position="415"/>
        <end position="437"/>
    </location>
</feature>
<proteinExistence type="predicted"/>
<evidence type="ECO:0000256" key="3">
    <source>
        <dbReference type="ARBA" id="ARBA00022475"/>
    </source>
</evidence>
<dbReference type="InterPro" id="IPR010290">
    <property type="entry name" value="TM_effector"/>
</dbReference>
<sequence length="453" mass="48773">MSAHSQRSSRAGSDGDLAALEQAPYAEPAIASPSLEERSTVQAPQGTFASLHLPEYRLFFFAALISNSGMWMQSVAQGWLVVTLSRSEFYVGLVGFCATVPNLFLSLLGGVLADRVDKRWLLIVSQVLLGVIAGALGLLIFVGRIQLWHLMLLSFLSGVVGALTNPAFQAIVPEIVGKRYLMNAIALNSAQFNLTRILGPTIGGALLNLLGTAAMYFANALSYFVFALAMYVIRPKYPPQHRAAYSDGIVNSLLAAWRYVWSHGLMRVVVLLAVVQTVFLFPYTTLLPVFAKEVLHAGAMGYSMFLTAMGVGAFIAALMLASIGDTPHKGRLMITAQLVFAAAVTVFAVSRWLPLSMLALPFAGWGMVTYMATGNTLLQAIVTDDMRGRVMSIWVLAGLGMMPVGNLLAGALAAWLTPTIALVLGAIVTVILTLLAVRWEPSMMRPQVFTPES</sequence>
<name>D1CIJ6_THET1</name>
<accession>D1CIJ6</accession>
<dbReference type="SUPFAM" id="SSF103473">
    <property type="entry name" value="MFS general substrate transporter"/>
    <property type="match status" value="1"/>
</dbReference>
<feature type="transmembrane region" description="Helical" evidence="7">
    <location>
        <begin position="332"/>
        <end position="353"/>
    </location>
</feature>
<keyword evidence="10" id="KW-1185">Reference proteome</keyword>
<dbReference type="KEGG" id="ttr:Tter_2679"/>
<comment type="subcellular location">
    <subcellularLocation>
        <location evidence="1">Cell membrane</location>
        <topology evidence="1">Multi-pass membrane protein</topology>
    </subcellularLocation>
</comment>
<dbReference type="Proteomes" id="UP000000323">
    <property type="component" value="Chromosome 2"/>
</dbReference>
<dbReference type="GO" id="GO:0022857">
    <property type="term" value="F:transmembrane transporter activity"/>
    <property type="evidence" value="ECO:0007669"/>
    <property type="project" value="InterPro"/>
</dbReference>
<evidence type="ECO:0000256" key="4">
    <source>
        <dbReference type="ARBA" id="ARBA00022692"/>
    </source>
</evidence>
<dbReference type="PANTHER" id="PTHR23513:SF11">
    <property type="entry name" value="STAPHYLOFERRIN A TRANSPORTER"/>
    <property type="match status" value="1"/>
</dbReference>
<evidence type="ECO:0000256" key="6">
    <source>
        <dbReference type="ARBA" id="ARBA00023136"/>
    </source>
</evidence>
<dbReference type="EMBL" id="CP001826">
    <property type="protein sequence ID" value="ACZ43567.1"/>
    <property type="molecule type" value="Genomic_DNA"/>
</dbReference>
<feature type="transmembrane region" description="Helical" evidence="7">
    <location>
        <begin position="120"/>
        <end position="141"/>
    </location>
</feature>
<feature type="transmembrane region" description="Helical" evidence="7">
    <location>
        <begin position="359"/>
        <end position="378"/>
    </location>
</feature>
<dbReference type="Gene3D" id="1.20.1250.20">
    <property type="entry name" value="MFS general substrate transporter like domains"/>
    <property type="match status" value="1"/>
</dbReference>
<keyword evidence="6 7" id="KW-0472">Membrane</keyword>
<dbReference type="CDD" id="cd06173">
    <property type="entry name" value="MFS_MefA_like"/>
    <property type="match status" value="1"/>
</dbReference>
<evidence type="ECO:0000259" key="8">
    <source>
        <dbReference type="PROSITE" id="PS50850"/>
    </source>
</evidence>
<dbReference type="eggNOG" id="COG2814">
    <property type="taxonomic scope" value="Bacteria"/>
</dbReference>
<organism evidence="9 10">
    <name type="scientific">Thermobaculum terrenum (strain ATCC BAA-798 / CCMEE 7001 / YNP1)</name>
    <dbReference type="NCBI Taxonomy" id="525904"/>
    <lineage>
        <taxon>Bacteria</taxon>
        <taxon>Bacillati</taxon>
        <taxon>Chloroflexota</taxon>
        <taxon>Chloroflexia</taxon>
        <taxon>Candidatus Thermobaculales</taxon>
        <taxon>Candidatus Thermobaculaceae</taxon>
        <taxon>Thermobaculum</taxon>
    </lineage>
</organism>
<dbReference type="GO" id="GO:0005886">
    <property type="term" value="C:plasma membrane"/>
    <property type="evidence" value="ECO:0007669"/>
    <property type="project" value="UniProtKB-SubCell"/>
</dbReference>
<feature type="transmembrane region" description="Helical" evidence="7">
    <location>
        <begin position="390"/>
        <end position="409"/>
    </location>
</feature>
<dbReference type="RefSeq" id="WP_012876598.1">
    <property type="nucleotide sequence ID" value="NC_013526.1"/>
</dbReference>
<protein>
    <submittedName>
        <fullName evidence="9">Major facilitator superfamily MFS_1</fullName>
    </submittedName>
</protein>
<feature type="transmembrane region" description="Helical" evidence="7">
    <location>
        <begin position="268"/>
        <end position="290"/>
    </location>
</feature>
<dbReference type="InterPro" id="IPR036259">
    <property type="entry name" value="MFS_trans_sf"/>
</dbReference>
<feature type="transmembrane region" description="Helical" evidence="7">
    <location>
        <begin position="205"/>
        <end position="233"/>
    </location>
</feature>
<feature type="transmembrane region" description="Helical" evidence="7">
    <location>
        <begin position="147"/>
        <end position="168"/>
    </location>
</feature>
<feature type="domain" description="Major facilitator superfamily (MFS) profile" evidence="8">
    <location>
        <begin position="55"/>
        <end position="444"/>
    </location>
</feature>
<evidence type="ECO:0000256" key="2">
    <source>
        <dbReference type="ARBA" id="ARBA00022448"/>
    </source>
</evidence>
<feature type="transmembrane region" description="Helical" evidence="7">
    <location>
        <begin position="89"/>
        <end position="113"/>
    </location>
</feature>
<keyword evidence="5 7" id="KW-1133">Transmembrane helix</keyword>
<evidence type="ECO:0000256" key="5">
    <source>
        <dbReference type="ARBA" id="ARBA00022989"/>
    </source>
</evidence>
<evidence type="ECO:0000313" key="9">
    <source>
        <dbReference type="EMBL" id="ACZ43567.1"/>
    </source>
</evidence>
<feature type="transmembrane region" description="Helical" evidence="7">
    <location>
        <begin position="302"/>
        <end position="320"/>
    </location>
</feature>
<dbReference type="HOGENOM" id="CLU_034180_11_2_0"/>
<keyword evidence="3" id="KW-1003">Cell membrane</keyword>
<dbReference type="PROSITE" id="PS50850">
    <property type="entry name" value="MFS"/>
    <property type="match status" value="1"/>
</dbReference>
<dbReference type="Pfam" id="PF05977">
    <property type="entry name" value="MFS_3"/>
    <property type="match status" value="1"/>
</dbReference>
<dbReference type="AlphaFoldDB" id="D1CIJ6"/>
<evidence type="ECO:0000313" key="10">
    <source>
        <dbReference type="Proteomes" id="UP000000323"/>
    </source>
</evidence>
<reference evidence="10" key="1">
    <citation type="journal article" date="2010" name="Stand. Genomic Sci.">
        <title>Complete genome sequence of 'Thermobaculum terrenum' type strain (YNP1).</title>
        <authorList>
            <person name="Kiss H."/>
            <person name="Cleland D."/>
            <person name="Lapidus A."/>
            <person name="Lucas S."/>
            <person name="Glavina Del Rio T."/>
            <person name="Nolan M."/>
            <person name="Tice H."/>
            <person name="Han C."/>
            <person name="Goodwin L."/>
            <person name="Pitluck S."/>
            <person name="Liolios K."/>
            <person name="Ivanova N."/>
            <person name="Mavromatis K."/>
            <person name="Ovchinnikova G."/>
            <person name="Pati A."/>
            <person name="Chen A."/>
            <person name="Palaniappan K."/>
            <person name="Land M."/>
            <person name="Hauser L."/>
            <person name="Chang Y."/>
            <person name="Jeffries C."/>
            <person name="Lu M."/>
            <person name="Brettin T."/>
            <person name="Detter J."/>
            <person name="Goker M."/>
            <person name="Tindall B."/>
            <person name="Beck B."/>
            <person name="McDermott T."/>
            <person name="Woyke T."/>
            <person name="Bristow J."/>
            <person name="Eisen J."/>
            <person name="Markowitz V."/>
            <person name="Hugenholtz P."/>
            <person name="Kyrpides N."/>
            <person name="Klenk H."/>
            <person name="Cheng J."/>
        </authorList>
    </citation>
    <scope>NUCLEOTIDE SEQUENCE [LARGE SCALE GENOMIC DNA]</scope>
    <source>
        <strain evidence="10">ATCC BAA-798 / YNP1</strain>
    </source>
</reference>